<accession>A0A841FHL0</accession>
<dbReference type="InterPro" id="IPR001765">
    <property type="entry name" value="Carbonic_anhydrase"/>
</dbReference>
<dbReference type="EC" id="4.2.1.1" evidence="2 8"/>
<dbReference type="SMART" id="SM00947">
    <property type="entry name" value="Pro_CA"/>
    <property type="match status" value="1"/>
</dbReference>
<evidence type="ECO:0000256" key="4">
    <source>
        <dbReference type="ARBA" id="ARBA00023239"/>
    </source>
</evidence>
<comment type="function">
    <text evidence="8">Reversible hydration of carbon dioxide.</text>
</comment>
<comment type="catalytic activity">
    <reaction evidence="6 8">
        <text>hydrogencarbonate + H(+) = CO2 + H2O</text>
        <dbReference type="Rhea" id="RHEA:10748"/>
        <dbReference type="ChEBI" id="CHEBI:15377"/>
        <dbReference type="ChEBI" id="CHEBI:15378"/>
        <dbReference type="ChEBI" id="CHEBI:16526"/>
        <dbReference type="ChEBI" id="CHEBI:17544"/>
        <dbReference type="EC" id="4.2.1.1"/>
    </reaction>
</comment>
<dbReference type="PROSITE" id="PS00705">
    <property type="entry name" value="PROK_CO2_ANHYDRASE_2"/>
    <property type="match status" value="1"/>
</dbReference>
<keyword evidence="4 8" id="KW-0456">Lyase</keyword>
<dbReference type="GO" id="GO:0004089">
    <property type="term" value="F:carbonate dehydratase activity"/>
    <property type="evidence" value="ECO:0007669"/>
    <property type="project" value="UniProtKB-UniRule"/>
</dbReference>
<evidence type="ECO:0000256" key="1">
    <source>
        <dbReference type="ARBA" id="ARBA00006217"/>
    </source>
</evidence>
<comment type="function">
    <text evidence="5">Catalyzes the reversible hydration of carbon dioxide to form bicarbonate.</text>
</comment>
<evidence type="ECO:0000313" key="10">
    <source>
        <dbReference type="Proteomes" id="UP000548476"/>
    </source>
</evidence>
<dbReference type="Gene3D" id="3.40.1050.10">
    <property type="entry name" value="Carbonic anhydrase"/>
    <property type="match status" value="1"/>
</dbReference>
<comment type="cofactor">
    <cofactor evidence="7">
        <name>Zn(2+)</name>
        <dbReference type="ChEBI" id="CHEBI:29105"/>
    </cofactor>
    <text evidence="7">Binds 1 zinc ion per subunit.</text>
</comment>
<dbReference type="Pfam" id="PF00484">
    <property type="entry name" value="Pro_CA"/>
    <property type="match status" value="1"/>
</dbReference>
<reference evidence="9 10" key="1">
    <citation type="submission" date="2020-08" db="EMBL/GenBank/DDBJ databases">
        <title>Genomic Encyclopedia of Type Strains, Phase IV (KMG-IV): sequencing the most valuable type-strain genomes for metagenomic binning, comparative biology and taxonomic classification.</title>
        <authorList>
            <person name="Goeker M."/>
        </authorList>
    </citation>
    <scope>NUCLEOTIDE SEQUENCE [LARGE SCALE GENOMIC DNA]</scope>
    <source>
        <strain evidence="9 10">YIM 65646</strain>
    </source>
</reference>
<dbReference type="RefSeq" id="WP_184787314.1">
    <property type="nucleotide sequence ID" value="NZ_BONT01000087.1"/>
</dbReference>
<comment type="similarity">
    <text evidence="1 8">Belongs to the beta-class carbonic anhydrase family.</text>
</comment>
<keyword evidence="7" id="KW-0479">Metal-binding</keyword>
<dbReference type="EMBL" id="JACHGT010000004">
    <property type="protein sequence ID" value="MBB6034463.1"/>
    <property type="molecule type" value="Genomic_DNA"/>
</dbReference>
<feature type="binding site" evidence="7">
    <location>
        <position position="58"/>
    </location>
    <ligand>
        <name>Zn(2+)</name>
        <dbReference type="ChEBI" id="CHEBI:29105"/>
    </ligand>
</feature>
<dbReference type="GO" id="GO:0015976">
    <property type="term" value="P:carbon utilization"/>
    <property type="evidence" value="ECO:0007669"/>
    <property type="project" value="InterPro"/>
</dbReference>
<gene>
    <name evidence="9" type="ORF">HNR73_002313</name>
</gene>
<proteinExistence type="inferred from homology"/>
<feature type="binding site" evidence="7">
    <location>
        <position position="111"/>
    </location>
    <ligand>
        <name>Zn(2+)</name>
        <dbReference type="ChEBI" id="CHEBI:29105"/>
    </ligand>
</feature>
<evidence type="ECO:0000256" key="6">
    <source>
        <dbReference type="ARBA" id="ARBA00048348"/>
    </source>
</evidence>
<evidence type="ECO:0000313" key="9">
    <source>
        <dbReference type="EMBL" id="MBB6034463.1"/>
    </source>
</evidence>
<protein>
    <recommendedName>
        <fullName evidence="2 8">Carbonic anhydrase</fullName>
        <ecNumber evidence="2 8">4.2.1.1</ecNumber>
    </recommendedName>
    <alternativeName>
        <fullName evidence="8">Carbonate dehydratase</fullName>
    </alternativeName>
</protein>
<dbReference type="InterPro" id="IPR036874">
    <property type="entry name" value="Carbonic_anhydrase_sf"/>
</dbReference>
<organism evidence="9 10">
    <name type="scientific">Phytomonospora endophytica</name>
    <dbReference type="NCBI Taxonomy" id="714109"/>
    <lineage>
        <taxon>Bacteria</taxon>
        <taxon>Bacillati</taxon>
        <taxon>Actinomycetota</taxon>
        <taxon>Actinomycetes</taxon>
        <taxon>Micromonosporales</taxon>
        <taxon>Micromonosporaceae</taxon>
        <taxon>Phytomonospora</taxon>
    </lineage>
</organism>
<dbReference type="GO" id="GO:0008270">
    <property type="term" value="F:zinc ion binding"/>
    <property type="evidence" value="ECO:0007669"/>
    <property type="project" value="UniProtKB-UniRule"/>
</dbReference>
<dbReference type="InterPro" id="IPR015892">
    <property type="entry name" value="Carbonic_anhydrase_CS"/>
</dbReference>
<name>A0A841FHL0_9ACTN</name>
<dbReference type="SUPFAM" id="SSF53056">
    <property type="entry name" value="beta-carbonic anhydrase, cab"/>
    <property type="match status" value="1"/>
</dbReference>
<evidence type="ECO:0000256" key="7">
    <source>
        <dbReference type="PIRSR" id="PIRSR601765-1"/>
    </source>
</evidence>
<keyword evidence="3 7" id="KW-0862">Zinc</keyword>
<feature type="binding site" evidence="7">
    <location>
        <position position="60"/>
    </location>
    <ligand>
        <name>Zn(2+)</name>
        <dbReference type="ChEBI" id="CHEBI:29105"/>
    </ligand>
</feature>
<comment type="caution">
    <text evidence="9">The sequence shown here is derived from an EMBL/GenBank/DDBJ whole genome shotgun (WGS) entry which is preliminary data.</text>
</comment>
<sequence>MSIKLNAAETRPGATEVLRRLQEGNRRFVAGEPVHGHDVAAARRHAEEQNPVAAIFTCVDSRVTAEALFDQDFGQLIVVRTAGHVPDRAAIGSLEFAVAKLSVPLVVVLGHGHCGAIELGVQAARDTIGGVATPGGSMSYLVGQLYRSSAQALREDPENPNEAAMRLQVVHTVAELRAAKDLGAAYVVGARYDLESGLVRLVD</sequence>
<keyword evidence="10" id="KW-1185">Reference proteome</keyword>
<evidence type="ECO:0000256" key="2">
    <source>
        <dbReference type="ARBA" id="ARBA00012925"/>
    </source>
</evidence>
<evidence type="ECO:0000256" key="3">
    <source>
        <dbReference type="ARBA" id="ARBA00022833"/>
    </source>
</evidence>
<dbReference type="AlphaFoldDB" id="A0A841FHL0"/>
<feature type="binding site" evidence="7">
    <location>
        <position position="114"/>
    </location>
    <ligand>
        <name>Zn(2+)</name>
        <dbReference type="ChEBI" id="CHEBI:29105"/>
    </ligand>
</feature>
<dbReference type="PANTHER" id="PTHR11002">
    <property type="entry name" value="CARBONIC ANHYDRASE"/>
    <property type="match status" value="1"/>
</dbReference>
<dbReference type="Proteomes" id="UP000548476">
    <property type="component" value="Unassembled WGS sequence"/>
</dbReference>
<evidence type="ECO:0000256" key="8">
    <source>
        <dbReference type="RuleBase" id="RU003956"/>
    </source>
</evidence>
<evidence type="ECO:0000256" key="5">
    <source>
        <dbReference type="ARBA" id="ARBA00024993"/>
    </source>
</evidence>
<dbReference type="PANTHER" id="PTHR11002:SF79">
    <property type="entry name" value="CARBONIC ANHYDRASE 2"/>
    <property type="match status" value="1"/>
</dbReference>